<feature type="region of interest" description="Disordered" evidence="1">
    <location>
        <begin position="212"/>
        <end position="276"/>
    </location>
</feature>
<organism evidence="3 4">
    <name type="scientific">Fusarium austroafricanum</name>
    <dbReference type="NCBI Taxonomy" id="2364996"/>
    <lineage>
        <taxon>Eukaryota</taxon>
        <taxon>Fungi</taxon>
        <taxon>Dikarya</taxon>
        <taxon>Ascomycota</taxon>
        <taxon>Pezizomycotina</taxon>
        <taxon>Sordariomycetes</taxon>
        <taxon>Hypocreomycetidae</taxon>
        <taxon>Hypocreales</taxon>
        <taxon>Nectriaceae</taxon>
        <taxon>Fusarium</taxon>
        <taxon>Fusarium concolor species complex</taxon>
    </lineage>
</organism>
<feature type="compositionally biased region" description="Polar residues" evidence="1">
    <location>
        <begin position="212"/>
        <end position="231"/>
    </location>
</feature>
<evidence type="ECO:0000313" key="4">
    <source>
        <dbReference type="Proteomes" id="UP000605986"/>
    </source>
</evidence>
<dbReference type="Pfam" id="PF14295">
    <property type="entry name" value="PAN_4"/>
    <property type="match status" value="2"/>
</dbReference>
<feature type="compositionally biased region" description="Polar residues" evidence="1">
    <location>
        <begin position="364"/>
        <end position="379"/>
    </location>
</feature>
<dbReference type="OrthoDB" id="3793367at2759"/>
<proteinExistence type="predicted"/>
<feature type="compositionally biased region" description="Low complexity" evidence="1">
    <location>
        <begin position="347"/>
        <end position="357"/>
    </location>
</feature>
<dbReference type="AlphaFoldDB" id="A0A8H4K2Z3"/>
<sequence length="379" mass="40400">MKTSFALLSASMASAMPSPFSTQKCNTAPSASANSKIRAYHTSKADTAMDCQTFCASDNICKSFAFGLVKGAPHPSCLLFKVSAAQVPARKDGLHIFDKDCASKHVPTSAPTTAEPWGTVPKNLLVRKSLKCNCAASGSANADVESFKTTTAATAKDCQALAKADTSCQSFLFGLPDGSETPVCKLYKVAAAKIPARGDTLFIFDKGCSSNQVPTTTPTEDASRGLVSTDSKVTKVEKAQPKETKDAKDTQVKQKENKEAYKVSNPKPKTTKIQKSIPKVTKVAKVEINYEAKKTEAKKTETKDTKSKDTESKNTGAKNKEAKAKVTEDKDVKIDSPKTLATKVRNNNHQATQAANTEGKKSACKTTKGSVAQPKITQA</sequence>
<dbReference type="InterPro" id="IPR003609">
    <property type="entry name" value="Pan_app"/>
</dbReference>
<dbReference type="PROSITE" id="PS50948">
    <property type="entry name" value="PAN"/>
    <property type="match status" value="1"/>
</dbReference>
<feature type="domain" description="Apple" evidence="2">
    <location>
        <begin position="25"/>
        <end position="101"/>
    </location>
</feature>
<keyword evidence="4" id="KW-1185">Reference proteome</keyword>
<feature type="compositionally biased region" description="Basic and acidic residues" evidence="1">
    <location>
        <begin position="232"/>
        <end position="261"/>
    </location>
</feature>
<evidence type="ECO:0000256" key="1">
    <source>
        <dbReference type="SAM" id="MobiDB-lite"/>
    </source>
</evidence>
<dbReference type="EMBL" id="JAADJG010000590">
    <property type="protein sequence ID" value="KAF4442647.1"/>
    <property type="molecule type" value="Genomic_DNA"/>
</dbReference>
<feature type="compositionally biased region" description="Basic and acidic residues" evidence="1">
    <location>
        <begin position="293"/>
        <end position="336"/>
    </location>
</feature>
<reference evidence="3" key="1">
    <citation type="submission" date="2020-01" db="EMBL/GenBank/DDBJ databases">
        <title>Identification and distribution of gene clusters putatively required for synthesis of sphingolipid metabolism inhibitors in phylogenetically diverse species of the filamentous fungus Fusarium.</title>
        <authorList>
            <person name="Kim H.-S."/>
            <person name="Busman M."/>
            <person name="Brown D.W."/>
            <person name="Divon H."/>
            <person name="Uhlig S."/>
            <person name="Proctor R.H."/>
        </authorList>
    </citation>
    <scope>NUCLEOTIDE SEQUENCE</scope>
    <source>
        <strain evidence="3">NRRL 53441</strain>
    </source>
</reference>
<evidence type="ECO:0000313" key="3">
    <source>
        <dbReference type="EMBL" id="KAF4442647.1"/>
    </source>
</evidence>
<dbReference type="Proteomes" id="UP000605986">
    <property type="component" value="Unassembled WGS sequence"/>
</dbReference>
<accession>A0A8H4K2Z3</accession>
<name>A0A8H4K2Z3_9HYPO</name>
<evidence type="ECO:0000259" key="2">
    <source>
        <dbReference type="PROSITE" id="PS50948"/>
    </source>
</evidence>
<gene>
    <name evidence="3" type="ORF">F53441_11688</name>
</gene>
<feature type="region of interest" description="Disordered" evidence="1">
    <location>
        <begin position="293"/>
        <end position="379"/>
    </location>
</feature>
<dbReference type="Gene3D" id="3.50.4.10">
    <property type="entry name" value="Hepatocyte Growth Factor"/>
    <property type="match status" value="1"/>
</dbReference>
<comment type="caution">
    <text evidence="3">The sequence shown here is derived from an EMBL/GenBank/DDBJ whole genome shotgun (WGS) entry which is preliminary data.</text>
</comment>
<protein>
    <recommendedName>
        <fullName evidence="2">Apple domain-containing protein</fullName>
    </recommendedName>
</protein>